<dbReference type="EMBL" id="PKPP01016018">
    <property type="protein sequence ID" value="PWA38079.1"/>
    <property type="molecule type" value="Genomic_DNA"/>
</dbReference>
<dbReference type="GO" id="GO:0000965">
    <property type="term" value="P:mitochondrial RNA 3'-end processing"/>
    <property type="evidence" value="ECO:0007669"/>
    <property type="project" value="TreeGrafter"/>
</dbReference>
<dbReference type="InterPro" id="IPR036345">
    <property type="entry name" value="ExoRNase_PH_dom2_sf"/>
</dbReference>
<dbReference type="InterPro" id="IPR027408">
    <property type="entry name" value="PNPase/RNase_PH_dom_sf"/>
</dbReference>
<name>A0A2U1KMU3_ARTAN</name>
<dbReference type="GO" id="GO:0005829">
    <property type="term" value="C:cytosol"/>
    <property type="evidence" value="ECO:0007669"/>
    <property type="project" value="TreeGrafter"/>
</dbReference>
<keyword evidence="2" id="KW-1185">Reference proteome</keyword>
<dbReference type="GO" id="GO:0009570">
    <property type="term" value="C:chloroplast stroma"/>
    <property type="evidence" value="ECO:0007669"/>
    <property type="project" value="TreeGrafter"/>
</dbReference>
<comment type="caution">
    <text evidence="1">The sequence shown here is derived from an EMBL/GenBank/DDBJ whole genome shotgun (WGS) entry which is preliminary data.</text>
</comment>
<dbReference type="Gene3D" id="3.30.230.70">
    <property type="entry name" value="GHMP Kinase, N-terminal domain"/>
    <property type="match status" value="1"/>
</dbReference>
<protein>
    <submittedName>
        <fullName evidence="1">Uncharacterized protein</fullName>
    </submittedName>
</protein>
<reference evidence="1 2" key="1">
    <citation type="journal article" date="2018" name="Mol. Plant">
        <title>The genome of Artemisia annua provides insight into the evolution of Asteraceae family and artemisinin biosynthesis.</title>
        <authorList>
            <person name="Shen Q."/>
            <person name="Zhang L."/>
            <person name="Liao Z."/>
            <person name="Wang S."/>
            <person name="Yan T."/>
            <person name="Shi P."/>
            <person name="Liu M."/>
            <person name="Fu X."/>
            <person name="Pan Q."/>
            <person name="Wang Y."/>
            <person name="Lv Z."/>
            <person name="Lu X."/>
            <person name="Zhang F."/>
            <person name="Jiang W."/>
            <person name="Ma Y."/>
            <person name="Chen M."/>
            <person name="Hao X."/>
            <person name="Li L."/>
            <person name="Tang Y."/>
            <person name="Lv G."/>
            <person name="Zhou Y."/>
            <person name="Sun X."/>
            <person name="Brodelius P.E."/>
            <person name="Rose J.K.C."/>
            <person name="Tang K."/>
        </authorList>
    </citation>
    <scope>NUCLEOTIDE SEQUENCE [LARGE SCALE GENOMIC DNA]</scope>
    <source>
        <strain evidence="2">cv. Huhao1</strain>
        <tissue evidence="1">Leaf</tissue>
    </source>
</reference>
<dbReference type="SUPFAM" id="SSF55666">
    <property type="entry name" value="Ribonuclease PH domain 2-like"/>
    <property type="match status" value="1"/>
</dbReference>
<evidence type="ECO:0000313" key="2">
    <source>
        <dbReference type="Proteomes" id="UP000245207"/>
    </source>
</evidence>
<gene>
    <name evidence="1" type="ORF">CTI12_AA570450</name>
</gene>
<dbReference type="InterPro" id="IPR020568">
    <property type="entry name" value="Ribosomal_Su5_D2-typ_SF"/>
</dbReference>
<dbReference type="GO" id="GO:0000958">
    <property type="term" value="P:mitochondrial mRNA catabolic process"/>
    <property type="evidence" value="ECO:0007669"/>
    <property type="project" value="TreeGrafter"/>
</dbReference>
<dbReference type="GO" id="GO:0003723">
    <property type="term" value="F:RNA binding"/>
    <property type="evidence" value="ECO:0007669"/>
    <property type="project" value="InterPro"/>
</dbReference>
<dbReference type="GO" id="GO:0000175">
    <property type="term" value="F:3'-5'-RNA exonuclease activity"/>
    <property type="evidence" value="ECO:0007669"/>
    <property type="project" value="TreeGrafter"/>
</dbReference>
<dbReference type="Proteomes" id="UP000245207">
    <property type="component" value="Unassembled WGS sequence"/>
</dbReference>
<dbReference type="GO" id="GO:0005739">
    <property type="term" value="C:mitochondrion"/>
    <property type="evidence" value="ECO:0007669"/>
    <property type="project" value="TreeGrafter"/>
</dbReference>
<organism evidence="1 2">
    <name type="scientific">Artemisia annua</name>
    <name type="common">Sweet wormwood</name>
    <dbReference type="NCBI Taxonomy" id="35608"/>
    <lineage>
        <taxon>Eukaryota</taxon>
        <taxon>Viridiplantae</taxon>
        <taxon>Streptophyta</taxon>
        <taxon>Embryophyta</taxon>
        <taxon>Tracheophyta</taxon>
        <taxon>Spermatophyta</taxon>
        <taxon>Magnoliopsida</taxon>
        <taxon>eudicotyledons</taxon>
        <taxon>Gunneridae</taxon>
        <taxon>Pentapetalae</taxon>
        <taxon>asterids</taxon>
        <taxon>campanulids</taxon>
        <taxon>Asterales</taxon>
        <taxon>Asteraceae</taxon>
        <taxon>Asteroideae</taxon>
        <taxon>Anthemideae</taxon>
        <taxon>Artemisiinae</taxon>
        <taxon>Artemisia</taxon>
    </lineage>
</organism>
<sequence>MFKEVWIDAEKAYYVAKVDERVNKAVACANRAANAARVAAIKAIQTYMPHKTNYDGLPIPMVQNINHLSTNRWYEAFTQGLTPSRREIGHGTLAERAPEHVLPSEEELPYTTHDQSTITESNGSSSMTSVCGGCPALKGAGVPLRRPIAGIAMGLVVDTEKFGGDGTPLIMSDITGSEDASGDMDFKLSTLMDAGNDDGVTAFQMDIKVTALTLSMGYNHEYEMASNVEKRWYIERPALETVKQANHGYEQQGMSSGAILNNCRILFAVIKKDMETDAMVPSHDSLNRGALGTHVNFTSKKRLF</sequence>
<dbReference type="InterPro" id="IPR012162">
    <property type="entry name" value="PNPase"/>
</dbReference>
<dbReference type="SUPFAM" id="SSF54211">
    <property type="entry name" value="Ribosomal protein S5 domain 2-like"/>
    <property type="match status" value="1"/>
</dbReference>
<dbReference type="AlphaFoldDB" id="A0A2U1KMU3"/>
<dbReference type="OrthoDB" id="1712416at2759"/>
<dbReference type="GO" id="GO:0004654">
    <property type="term" value="F:polyribonucleotide nucleotidyltransferase activity"/>
    <property type="evidence" value="ECO:0007669"/>
    <property type="project" value="InterPro"/>
</dbReference>
<accession>A0A2U1KMU3</accession>
<dbReference type="STRING" id="35608.A0A2U1KMU3"/>
<dbReference type="PANTHER" id="PTHR11252:SF0">
    <property type="entry name" value="POLYRIBONUCLEOTIDE NUCLEOTIDYLTRANSFERASE 1, MITOCHONDRIAL"/>
    <property type="match status" value="1"/>
</dbReference>
<proteinExistence type="predicted"/>
<evidence type="ECO:0000313" key="1">
    <source>
        <dbReference type="EMBL" id="PWA38079.1"/>
    </source>
</evidence>
<dbReference type="PANTHER" id="PTHR11252">
    <property type="entry name" value="POLYRIBONUCLEOTIDE NUCLEOTIDYLTRANSFERASE"/>
    <property type="match status" value="1"/>
</dbReference>